<sequence>MVSPSAEGNQTSPHSRRLASHDACYSTNQVLLVIAVTCAVNFAFIFVVMTLVHVCNRAGSKLSGLDSVVLAEDGDCDIHDQKLPLDGSSLRRQVSSYSSVQEYVNSLPGSFDRTASMLSLHSLHAARKPSQENLLTKSNSLHTSYSMENLLFLG</sequence>
<proteinExistence type="predicted"/>
<reference evidence="2 3" key="1">
    <citation type="submission" date="2017-12" db="EMBL/GenBank/DDBJ databases">
        <title>Hemimetabolous genomes reveal molecular basis of termite eusociality.</title>
        <authorList>
            <person name="Harrison M.C."/>
            <person name="Jongepier E."/>
            <person name="Robertson H.M."/>
            <person name="Arning N."/>
            <person name="Bitard-Feildel T."/>
            <person name="Chao H."/>
            <person name="Childers C.P."/>
            <person name="Dinh H."/>
            <person name="Doddapaneni H."/>
            <person name="Dugan S."/>
            <person name="Gowin J."/>
            <person name="Greiner C."/>
            <person name="Han Y."/>
            <person name="Hu H."/>
            <person name="Hughes D.S.T."/>
            <person name="Huylmans A.-K."/>
            <person name="Kemena C."/>
            <person name="Kremer L.P.M."/>
            <person name="Lee S.L."/>
            <person name="Lopez-Ezquerra A."/>
            <person name="Mallet L."/>
            <person name="Monroy-Kuhn J.M."/>
            <person name="Moser A."/>
            <person name="Murali S.C."/>
            <person name="Muzny D.M."/>
            <person name="Otani S."/>
            <person name="Piulachs M.-D."/>
            <person name="Poelchau M."/>
            <person name="Qu J."/>
            <person name="Schaub F."/>
            <person name="Wada-Katsumata A."/>
            <person name="Worley K.C."/>
            <person name="Xie Q."/>
            <person name="Ylla G."/>
            <person name="Poulsen M."/>
            <person name="Gibbs R.A."/>
            <person name="Schal C."/>
            <person name="Richards S."/>
            <person name="Belles X."/>
            <person name="Korb J."/>
            <person name="Bornberg-Bauer E."/>
        </authorList>
    </citation>
    <scope>NUCLEOTIDE SEQUENCE [LARGE SCALE GENOMIC DNA]</scope>
    <source>
        <tissue evidence="2">Whole body</tissue>
    </source>
</reference>
<feature type="transmembrane region" description="Helical" evidence="1">
    <location>
        <begin position="30"/>
        <end position="52"/>
    </location>
</feature>
<name>A0A2J7Q1V1_9NEOP</name>
<dbReference type="AlphaFoldDB" id="A0A2J7Q1V1"/>
<keyword evidence="1" id="KW-1133">Transmembrane helix</keyword>
<comment type="caution">
    <text evidence="2">The sequence shown here is derived from an EMBL/GenBank/DDBJ whole genome shotgun (WGS) entry which is preliminary data.</text>
</comment>
<keyword evidence="1" id="KW-0812">Transmembrane</keyword>
<dbReference type="EMBL" id="NEVH01019377">
    <property type="protein sequence ID" value="PNF22565.1"/>
    <property type="molecule type" value="Genomic_DNA"/>
</dbReference>
<gene>
    <name evidence="2" type="ORF">B7P43_G12852</name>
</gene>
<keyword evidence="1" id="KW-0472">Membrane</keyword>
<dbReference type="Proteomes" id="UP000235965">
    <property type="component" value="Unassembled WGS sequence"/>
</dbReference>
<organism evidence="2 3">
    <name type="scientific">Cryptotermes secundus</name>
    <dbReference type="NCBI Taxonomy" id="105785"/>
    <lineage>
        <taxon>Eukaryota</taxon>
        <taxon>Metazoa</taxon>
        <taxon>Ecdysozoa</taxon>
        <taxon>Arthropoda</taxon>
        <taxon>Hexapoda</taxon>
        <taxon>Insecta</taxon>
        <taxon>Pterygota</taxon>
        <taxon>Neoptera</taxon>
        <taxon>Polyneoptera</taxon>
        <taxon>Dictyoptera</taxon>
        <taxon>Blattodea</taxon>
        <taxon>Blattoidea</taxon>
        <taxon>Termitoidae</taxon>
        <taxon>Kalotermitidae</taxon>
        <taxon>Cryptotermitinae</taxon>
        <taxon>Cryptotermes</taxon>
    </lineage>
</organism>
<evidence type="ECO:0000313" key="2">
    <source>
        <dbReference type="EMBL" id="PNF22565.1"/>
    </source>
</evidence>
<keyword evidence="3" id="KW-1185">Reference proteome</keyword>
<evidence type="ECO:0000256" key="1">
    <source>
        <dbReference type="SAM" id="Phobius"/>
    </source>
</evidence>
<protein>
    <submittedName>
        <fullName evidence="2">Uncharacterized protein</fullName>
    </submittedName>
</protein>
<evidence type="ECO:0000313" key="3">
    <source>
        <dbReference type="Proteomes" id="UP000235965"/>
    </source>
</evidence>
<dbReference type="InParanoid" id="A0A2J7Q1V1"/>
<dbReference type="OrthoDB" id="8187913at2759"/>
<accession>A0A2J7Q1V1</accession>